<dbReference type="GO" id="GO:0003723">
    <property type="term" value="F:RNA binding"/>
    <property type="evidence" value="ECO:0007669"/>
    <property type="project" value="UniProtKB-KW"/>
</dbReference>
<gene>
    <name evidence="3" type="ORF">UNLARM2_0175</name>
</gene>
<dbReference type="AlphaFoldDB" id="C7DGH3"/>
<dbReference type="NCBIfam" id="TIGR03665">
    <property type="entry name" value="arCOG04150"/>
    <property type="match status" value="1"/>
</dbReference>
<evidence type="ECO:0000313" key="3">
    <source>
        <dbReference type="EMBL" id="EET90320.1"/>
    </source>
</evidence>
<feature type="domain" description="PNO1 second type I KH" evidence="2">
    <location>
        <begin position="109"/>
        <end position="193"/>
    </location>
</feature>
<keyword evidence="1" id="KW-0694">RNA-binding</keyword>
<reference evidence="3 4" key="2">
    <citation type="journal article" date="2010" name="Proc. Natl. Acad. Sci. U.S.A.">
        <title>Enigmatic, ultrasmall, uncultivated Archaea.</title>
        <authorList>
            <person name="Baker B.J."/>
            <person name="Comolli L.R."/>
            <person name="Dick G.J."/>
            <person name="Hauser L.J."/>
            <person name="Hyatt D."/>
            <person name="Dill B.D."/>
            <person name="Land M.L."/>
            <person name="Verberkmoes N.C."/>
            <person name="Hettich R.L."/>
            <person name="Banfield J.F."/>
        </authorList>
    </citation>
    <scope>NUCLEOTIDE SEQUENCE [LARGE SCALE GENOMIC DNA]</scope>
    <source>
        <strain evidence="3">ARMAN-2</strain>
    </source>
</reference>
<evidence type="ECO:0000313" key="4">
    <source>
        <dbReference type="Proteomes" id="UP000332487"/>
    </source>
</evidence>
<dbReference type="InterPro" id="IPR036612">
    <property type="entry name" value="KH_dom_type_1_sf"/>
</dbReference>
<dbReference type="Pfam" id="PF22891">
    <property type="entry name" value="KH_PNO1_2nd"/>
    <property type="match status" value="1"/>
</dbReference>
<dbReference type="EMBL" id="GG697238">
    <property type="protein sequence ID" value="EET90320.1"/>
    <property type="molecule type" value="Genomic_DNA"/>
</dbReference>
<evidence type="ECO:0000259" key="2">
    <source>
        <dbReference type="Pfam" id="PF22891"/>
    </source>
</evidence>
<dbReference type="PANTHER" id="PTHR12826">
    <property type="entry name" value="RIBONUCLEASE Y"/>
    <property type="match status" value="1"/>
</dbReference>
<dbReference type="PANTHER" id="PTHR12826:SF13">
    <property type="entry name" value="RNA-BINDING PROTEIN PNO1"/>
    <property type="match status" value="1"/>
</dbReference>
<keyword evidence="4" id="KW-1185">Reference proteome</keyword>
<sequence length="207" mass="23428">MNFPYYKGNLTNNYLVMINIIVLRLATGVSMDEVYIPAERAALLKADKKGIRKLEKLCSCKLKFRGANEIIIEGDGAFEEYTAKNVIYAFGRGFGIDVAAKLTHPDYYFSSIDISEFTRNKNRIREIRARLIGTNGRTKRYIEVVSSAKVSIFGDTISFIGKSDCIEEAETAANAIIDGRSHRLAYNKMEAAHRKNRERRREGVEEA</sequence>
<accession>C7DGH3</accession>
<name>C7DGH3_MICA2</name>
<protein>
    <submittedName>
        <fullName evidence="3">KH type 1 domain protein</fullName>
    </submittedName>
</protein>
<dbReference type="Proteomes" id="UP000332487">
    <property type="component" value="Unassembled WGS sequence"/>
</dbReference>
<organism evidence="3 4">
    <name type="scientific">Candidatus Micrarchaeum acidiphilum ARMAN-2</name>
    <dbReference type="NCBI Taxonomy" id="425595"/>
    <lineage>
        <taxon>Archaea</taxon>
        <taxon>Candidatus Micrarchaeota</taxon>
        <taxon>Candidatus Micrarchaeia</taxon>
        <taxon>Candidatus Micrarchaeales</taxon>
        <taxon>Candidatus Micrarchaeaceae</taxon>
        <taxon>Candidatus Micrarchaeum</taxon>
    </lineage>
</organism>
<dbReference type="Gene3D" id="3.30.1370.10">
    <property type="entry name" value="K Homology domain, type 1"/>
    <property type="match status" value="2"/>
</dbReference>
<reference evidence="3 4" key="1">
    <citation type="journal article" date="2009" name="Genome Biol.">
        <title>Community-wide analysis of microbial genome sequence signatures.</title>
        <authorList>
            <person name="Dick G.J."/>
            <person name="Andersson A.F."/>
            <person name="Baker B.J."/>
            <person name="Simmons S.L."/>
            <person name="Thomas B.C."/>
            <person name="Yelton A.P."/>
            <person name="Banfield J.F."/>
        </authorList>
    </citation>
    <scope>NUCLEOTIDE SEQUENCE [LARGE SCALE GENOMIC DNA]</scope>
    <source>
        <strain evidence="3">ARMAN-2</strain>
    </source>
</reference>
<evidence type="ECO:0000256" key="1">
    <source>
        <dbReference type="ARBA" id="ARBA00022884"/>
    </source>
</evidence>
<dbReference type="InterPro" id="IPR019964">
    <property type="entry name" value="KH_domain_protein_archaea"/>
</dbReference>
<dbReference type="InterPro" id="IPR055211">
    <property type="entry name" value="KH_PNO1_2nd"/>
</dbReference>
<proteinExistence type="predicted"/>
<dbReference type="SUPFAM" id="SSF54791">
    <property type="entry name" value="Eukaryotic type KH-domain (KH-domain type I)"/>
    <property type="match status" value="1"/>
</dbReference>